<gene>
    <name evidence="7" type="ORF">EDD54_2831</name>
</gene>
<dbReference type="InterPro" id="IPR008928">
    <property type="entry name" value="6-hairpin_glycosidase_sf"/>
</dbReference>
<dbReference type="InterPro" id="IPR052047">
    <property type="entry name" value="GH94_Enzymes"/>
</dbReference>
<dbReference type="CDD" id="cd11756">
    <property type="entry name" value="GH94N_ChvB_NdvB_1_like"/>
    <property type="match status" value="1"/>
</dbReference>
<dbReference type="InterPro" id="IPR037824">
    <property type="entry name" value="GH94N_2_NdvB"/>
</dbReference>
<evidence type="ECO:0000313" key="7">
    <source>
        <dbReference type="EMBL" id="TDP84226.1"/>
    </source>
</evidence>
<keyword evidence="1" id="KW-0328">Glycosyltransferase</keyword>
<dbReference type="GO" id="GO:0030246">
    <property type="term" value="F:carbohydrate binding"/>
    <property type="evidence" value="ECO:0007669"/>
    <property type="project" value="InterPro"/>
</dbReference>
<dbReference type="SUPFAM" id="SSF48208">
    <property type="entry name" value="Six-hairpin glycosidases"/>
    <property type="match status" value="1"/>
</dbReference>
<dbReference type="PANTHER" id="PTHR37469">
    <property type="entry name" value="CELLOBIONIC ACID PHOSPHORYLASE-RELATED"/>
    <property type="match status" value="1"/>
</dbReference>
<dbReference type="InterPro" id="IPR010383">
    <property type="entry name" value="Glyco_hydrolase_94_b-supersand"/>
</dbReference>
<dbReference type="SMART" id="SM01068">
    <property type="entry name" value="CBM_X"/>
    <property type="match status" value="2"/>
</dbReference>
<dbReference type="EMBL" id="SNXY01000008">
    <property type="protein sequence ID" value="TDP84226.1"/>
    <property type="molecule type" value="Genomic_DNA"/>
</dbReference>
<evidence type="ECO:0000256" key="3">
    <source>
        <dbReference type="SAM" id="Phobius"/>
    </source>
</evidence>
<keyword evidence="2" id="KW-0808">Transferase</keyword>
<dbReference type="Pfam" id="PF06165">
    <property type="entry name" value="GH94_b-supersand"/>
    <property type="match status" value="2"/>
</dbReference>
<dbReference type="PANTHER" id="PTHR37469:SF2">
    <property type="entry name" value="CELLOBIONIC ACID PHOSPHORYLASE"/>
    <property type="match status" value="1"/>
</dbReference>
<dbReference type="Proteomes" id="UP000294547">
    <property type="component" value="Unassembled WGS sequence"/>
</dbReference>
<feature type="transmembrane region" description="Helical" evidence="3">
    <location>
        <begin position="468"/>
        <end position="489"/>
    </location>
</feature>
<reference evidence="7 8" key="1">
    <citation type="submission" date="2019-03" db="EMBL/GenBank/DDBJ databases">
        <title>Genomic Encyclopedia of Type Strains, Phase IV (KMG-IV): sequencing the most valuable type-strain genomes for metagenomic binning, comparative biology and taxonomic classification.</title>
        <authorList>
            <person name="Goeker M."/>
        </authorList>
    </citation>
    <scope>NUCLEOTIDE SEQUENCE [LARGE SCALE GENOMIC DNA]</scope>
    <source>
        <strain evidence="7 8">DSM 102969</strain>
    </source>
</reference>
<dbReference type="Gene3D" id="1.50.10.140">
    <property type="match status" value="2"/>
</dbReference>
<dbReference type="InterPro" id="IPR037018">
    <property type="entry name" value="GH65_N"/>
</dbReference>
<feature type="transmembrane region" description="Helical" evidence="3">
    <location>
        <begin position="969"/>
        <end position="987"/>
    </location>
</feature>
<evidence type="ECO:0000313" key="8">
    <source>
        <dbReference type="Proteomes" id="UP000294547"/>
    </source>
</evidence>
<keyword evidence="3" id="KW-0472">Membrane</keyword>
<protein>
    <submittedName>
        <fullName evidence="7">Cyclic beta-1,2-glucan synthetase</fullName>
    </submittedName>
</protein>
<dbReference type="InterPro" id="IPR012341">
    <property type="entry name" value="6hp_glycosidase-like_sf"/>
</dbReference>
<keyword evidence="3" id="KW-0812">Transmembrane</keyword>
<dbReference type="Gene3D" id="2.70.98.40">
    <property type="entry name" value="Glycoside hydrolase, family 65, N-terminal domain"/>
    <property type="match status" value="2"/>
</dbReference>
<dbReference type="InterPro" id="IPR033432">
    <property type="entry name" value="GH94_catalytic"/>
</dbReference>
<feature type="domain" description="Glycoamylase-like" evidence="5">
    <location>
        <begin position="1322"/>
        <end position="1530"/>
    </location>
</feature>
<comment type="caution">
    <text evidence="7">The sequence shown here is derived from an EMBL/GenBank/DDBJ whole genome shotgun (WGS) entry which is preliminary data.</text>
</comment>
<dbReference type="Pfam" id="PF17167">
    <property type="entry name" value="Glyco_hydro_94"/>
    <property type="match status" value="1"/>
</dbReference>
<evidence type="ECO:0000256" key="2">
    <source>
        <dbReference type="ARBA" id="ARBA00022679"/>
    </source>
</evidence>
<evidence type="ECO:0000259" key="5">
    <source>
        <dbReference type="Pfam" id="PF10091"/>
    </source>
</evidence>
<evidence type="ECO:0000259" key="6">
    <source>
        <dbReference type="Pfam" id="PF17167"/>
    </source>
</evidence>
<accession>A0A4R6REY4</accession>
<organism evidence="7 8">
    <name type="scientific">Oharaeibacter diazotrophicus</name>
    <dbReference type="NCBI Taxonomy" id="1920512"/>
    <lineage>
        <taxon>Bacteria</taxon>
        <taxon>Pseudomonadati</taxon>
        <taxon>Pseudomonadota</taxon>
        <taxon>Alphaproteobacteria</taxon>
        <taxon>Hyphomicrobiales</taxon>
        <taxon>Pleomorphomonadaceae</taxon>
        <taxon>Oharaeibacter</taxon>
    </lineage>
</organism>
<sequence>MPGATLNDQWPIVSSGRTSLCVPERPAMILPFRDLLQRPSDPSPFSDTAPIRAELFGLERLEQHAETLAAAQTVTTRPRRVPPLRVRLVDDAAVLLAAYRANAVETENRRAIVPAAEWLLDNYHLVEAQIREIREDLSPGFYRQLPKLGSGPFAGYPRVFGLAWAFVAHTDSYVDRETLRRFVLAYQRVQPLEIGELWALAITLRIVLVENLRRLSDQMTGGRRERREADAAADRILKARETAGGAASHLPATPPEGLPERYAAQLVKRLRDEDPSSTPAVGWLERALTRQGSSMEDVVHRVQQRQGASNVTVRNIITSMRLIADLDWTELVESVSLVDARLAAASGFAAMDFPTRNRYRSAVEQLARGSHLSETAIAETALALGEAAAAAAPDDDRERIRDPGYHLLSDGRPALERAIGFRPTRGLLAGRFARRSGIGGYLVSNLLVSVAIVLAGLSAVAGGDGSTMPLLLFAAALLLPASDAAATIVDRLVSWSIGPNVLPALALTEGVPERLRTLVAVPTLMTGEAELKEQIERLEVHHLSGAGGDVVFALLADGVDHGAAERPEDAALLAMARERIDRLNRRHGPAPSGDRFLFLHRRRALNAGEGTWMGWERKRGKLHELNRLLRGATDTSFVSAAGSPPQVPRCVRYVVTLDADTRLPRDVVGRLVGKMAHPLNRPIFDDAGRRVIGGYGILQPRVTPAMPLGTEGSLFQQIYSAPGGIDPYASAASDVYQDLFGEGSFTGKGIYDVDVFEAALAGRVPDNAMLSHDLFEGTFARAGLASDVEVVEDFPARYDVAARRQHRWMRGDWQLLPWILGRTWGAGPLPAVGRVKMLDNLRRSISAPLALAALGFGWTLPVPVAATLVVLATLAVPILLPVVVSVLPLRPGVRPSSHLARLGRDLRLASARCGLDLVFLPDRAALGLDAAVRTLVRVVATRRHLLEWTTAAASSAAPRSTIGGFARRMAPGMLLGLGVSAAAVAAAPTNWPLALAFALVWLASPAVALAISRPRAGRPVAAPATAAEARALRLIARRTWRYFETFVTPAESMLPPDNFQETPAPVVAHRTSPTNIGLYLLSAVAARDFGWSGLAETAARLEATFASMRRMRRFKGHFFNWYETRDLRVLEPAYVSSVDSGNLAGHLIAVANACAGWSRAEDAPDTRAGMADALALAREALAEAGGTPAARSQLDGLLDEIDERLGDPMPFDALAPGLGRLIDRAARAAADLHSPDPAGDRSDIGFWLGALDRLVREDLADRRASADERAALSMHLAALAEEARRFATAMDFAFLLDRDRTLLSIGHSLADNDLDRNCYDLIASEARLASFFAIAKGDLPTRHWFRLGRSRTPLGRDSALVSWSGSMFEYLMPALVMRAPADSLLEHTSRLVVARQRDYAGRLGIPWGVSESAFSARDIELTYQYSNFGVPGLGLKRGLADDVVIAPYATGLAAMVDPAGALANYRRLETLGAKARYGFIEALDFTPARLPVGKDVVLVRNFMAHHQGMTIVAIANALQDGRMRERFHREPMIQASELLLHERMPADATAQPPRAEDVKASMEMPGTEASVLRRHTLPLAGPPVTHVLSNGSYSVMLTAAGAGYSRWRELAVTRFREDATREDGGARIMLRDTASGEVWSAVDRAGPGAADAAAVEFREDQVAFTGRRGSLTTTLEVIVSGETDAEVRRVSVANAGRRPREIELTTYVELALIAPAADAAHPAFAKMFVETEHLAAFGALVATRRRRAPDETPIWAAHFAVVEGEITAEPSFETDRARFHAGARSFEAASTIRLGAPLSGTTGTVLDPIFAIRRRVLVPPGRAVRIAVWTLVAPTREALLDLVDTHHERNACDRAKTLAWTQAQVELRHLGVTPAEAADFQRLAAPLIYADRRFRVAPEALLRGLGPQSGLWPLALSGDRPLVVLRIDDVQDIAQVRQLLRAAEYWRSKQLNVDVVILNERTSSYVQDLQSAIDMELRKSQARPGLGEGSARQSVTVLRADQTSADARALLLSAARLVLSARLGSIADHLARLAPPVPARPADLVRTPPPARAVPADAAAAVTGDLAFFNGLGGFAADGREYVTVLGHGRRTPAPWINVVANPDFGFQVSAEGAGYTWADSSRENQLTQWSNDPVLDPSGEGIVVRDEATGALVAPTAHVVRDDGVYVARHGFGYSRFEHAADGLALELTQFVPLDRPAKLSWLRIRNTTAAPRRLTVTGYVEWVLGTSRGASAPFVTTWLDAATGAMMARNPWSMAFGERVAFADLGGRQTAWTGDRTELLGRGSPLRPAAIEGSNSLSGATGAGLDPCSALQTVVDVAPGETVDLTFVIGQAVSADAARTLVRDLRSTDPAALLAEVRAHWKGILGAVQVRTPDPAMNVMLNGWLLYQTLACRITARSAFYQASGAYGFRDQLQDTMALTLVRPEETRRHLLRVAARQFPAGDVQHWWLPQTGQGVRTRISDDRVWLGHATAAYVLATGDKGVLDEAVPFLDGPELRPGEHDAFFLPTVTTETATLLEHCVRGIDECIALSGRHGLPLIGTGDWNDGMNRVGADGSGESVWLGWMLVGTIGMLAPLLEERDPARAARWRAHADAVTAAIEAHAWDGAWYRRATFDDGSWLGAAGAEACRIDSIAQSWAVLSDAGDPVRARTAMDSVERELIRPGAGLALLFTPPFDGDGGRDPGYIAGYPPGLRENGGQYSHAAMWVVLAFARLGDGDRAAALFALLNPINHASTPDAADRYKVEPYVVAADVYSVAPHVGRGGWTWYTGAAGWMYRAGLEGILGIRREGDDLVVDPAIPAVWDRFEVDLRLGATRYALAFERVPTAEAGAPIVAIPAGGLRLPLDGGHHEVRLAIGDKVGGAARTDPGLHRPNAIAGSGVDAKSGRLDV</sequence>
<dbReference type="InterPro" id="IPR019282">
    <property type="entry name" value="Glycoamylase-like_cons_dom"/>
</dbReference>
<evidence type="ECO:0000259" key="4">
    <source>
        <dbReference type="Pfam" id="PF06165"/>
    </source>
</evidence>
<name>A0A4R6REY4_9HYPH</name>
<feature type="domain" description="Glycosyl hydrolase 94 supersandwich" evidence="4">
    <location>
        <begin position="1571"/>
        <end position="1848"/>
    </location>
</feature>
<dbReference type="Gene3D" id="2.60.420.10">
    <property type="entry name" value="Maltose phosphorylase, domain 3"/>
    <property type="match status" value="1"/>
</dbReference>
<feature type="domain" description="Glycosyl hydrolase 94 catalytic" evidence="6">
    <location>
        <begin position="2362"/>
        <end position="2787"/>
    </location>
</feature>
<feature type="domain" description="Glycosyl hydrolase 94 supersandwich" evidence="4">
    <location>
        <begin position="2080"/>
        <end position="2348"/>
    </location>
</feature>
<dbReference type="CDD" id="cd11753">
    <property type="entry name" value="GH94N_ChvB_NdvB_2_like"/>
    <property type="match status" value="1"/>
</dbReference>
<dbReference type="GO" id="GO:0005975">
    <property type="term" value="P:carbohydrate metabolic process"/>
    <property type="evidence" value="ECO:0007669"/>
    <property type="project" value="InterPro"/>
</dbReference>
<feature type="transmembrane region" description="Helical" evidence="3">
    <location>
        <begin position="441"/>
        <end position="462"/>
    </location>
</feature>
<dbReference type="Pfam" id="PF10091">
    <property type="entry name" value="Glycoamylase"/>
    <property type="match status" value="1"/>
</dbReference>
<evidence type="ECO:0000256" key="1">
    <source>
        <dbReference type="ARBA" id="ARBA00022676"/>
    </source>
</evidence>
<dbReference type="GO" id="GO:0016757">
    <property type="term" value="F:glycosyltransferase activity"/>
    <property type="evidence" value="ECO:0007669"/>
    <property type="project" value="UniProtKB-KW"/>
</dbReference>
<dbReference type="InterPro" id="IPR037820">
    <property type="entry name" value="GH94N_NdvB"/>
</dbReference>
<proteinExistence type="predicted"/>
<dbReference type="SUPFAM" id="SSF74650">
    <property type="entry name" value="Galactose mutarotase-like"/>
    <property type="match status" value="2"/>
</dbReference>
<keyword evidence="3" id="KW-1133">Transmembrane helix</keyword>
<dbReference type="InterPro" id="IPR011013">
    <property type="entry name" value="Gal_mutarotase_sf_dom"/>
</dbReference>
<keyword evidence="8" id="KW-1185">Reference proteome</keyword>
<dbReference type="Gene3D" id="1.50.10.10">
    <property type="match status" value="1"/>
</dbReference>
<feature type="transmembrane region" description="Helical" evidence="3">
    <location>
        <begin position="866"/>
        <end position="889"/>
    </location>
</feature>